<dbReference type="InterPro" id="IPR029063">
    <property type="entry name" value="SAM-dependent_MTases_sf"/>
</dbReference>
<accession>A0ABM8Z9J7</accession>
<organism evidence="1 2">
    <name type="scientific">Periweissella fabaria</name>
    <dbReference type="NCBI Taxonomy" id="546157"/>
    <lineage>
        <taxon>Bacteria</taxon>
        <taxon>Bacillati</taxon>
        <taxon>Bacillota</taxon>
        <taxon>Bacilli</taxon>
        <taxon>Lactobacillales</taxon>
        <taxon>Lactobacillaceae</taxon>
        <taxon>Periweissella</taxon>
    </lineage>
</organism>
<reference evidence="1 2" key="1">
    <citation type="submission" date="2021-11" db="EMBL/GenBank/DDBJ databases">
        <authorList>
            <person name="Depoorter E."/>
        </authorList>
    </citation>
    <scope>NUCLEOTIDE SEQUENCE [LARGE SCALE GENOMIC DNA]</scope>
    <source>
        <strain evidence="1 2">LMG 24289</strain>
    </source>
</reference>
<keyword evidence="2" id="KW-1185">Reference proteome</keyword>
<dbReference type="Gene3D" id="3.40.50.150">
    <property type="entry name" value="Vaccinia Virus protein VP39"/>
    <property type="match status" value="1"/>
</dbReference>
<name>A0ABM8Z9J7_9LACO</name>
<dbReference type="InterPro" id="IPR010719">
    <property type="entry name" value="MnmM_MeTrfase"/>
</dbReference>
<dbReference type="EMBL" id="CAKKNS010000008">
    <property type="protein sequence ID" value="CAH0417381.1"/>
    <property type="molecule type" value="Genomic_DNA"/>
</dbReference>
<evidence type="ECO:0000313" key="1">
    <source>
        <dbReference type="EMBL" id="CAH0417381.1"/>
    </source>
</evidence>
<evidence type="ECO:0008006" key="3">
    <source>
        <dbReference type="Google" id="ProtNLM"/>
    </source>
</evidence>
<protein>
    <recommendedName>
        <fullName evidence="3">rRNA methylase</fullName>
    </recommendedName>
</protein>
<evidence type="ECO:0000313" key="2">
    <source>
        <dbReference type="Proteomes" id="UP000789707"/>
    </source>
</evidence>
<proteinExistence type="predicted"/>
<gene>
    <name evidence="1" type="ORF">WFA24289_01716</name>
</gene>
<sequence>MKLANALTYSHTLLSQTVERGNYVIDATVGNGHDTEFLSQLVGPKGHVLGFDVQAAAITATAQRLAEAQLNNTELILAGHENVEQYLPVNQSVGGAIFNLGYLPGADKDVITHGATTLAAINGILPHLKRNGLLVLVVYYGHPGGQDEVNQLLTFAQALPQKEYHVLQYQFINQVNQPPYIIAIQKRV</sequence>
<dbReference type="PANTHER" id="PTHR35276:SF1">
    <property type="entry name" value="TRNA (MNM(5)S(2)U34)-METHYLTRANSFERASE, CHLOROPLASTIC"/>
    <property type="match status" value="1"/>
</dbReference>
<comment type="caution">
    <text evidence="1">The sequence shown here is derived from an EMBL/GenBank/DDBJ whole genome shotgun (WGS) entry which is preliminary data.</text>
</comment>
<dbReference type="Pfam" id="PF06962">
    <property type="entry name" value="rRNA_methylase"/>
    <property type="match status" value="1"/>
</dbReference>
<dbReference type="SUPFAM" id="SSF53335">
    <property type="entry name" value="S-adenosyl-L-methionine-dependent methyltransferases"/>
    <property type="match status" value="1"/>
</dbReference>
<dbReference type="Proteomes" id="UP000789707">
    <property type="component" value="Unassembled WGS sequence"/>
</dbReference>
<dbReference type="PANTHER" id="PTHR35276">
    <property type="entry name" value="S-ADENOSYL-L-METHIONINE-DEPENDENT METHYLTRANSFERASES SUPERFAMILY PROTEIN"/>
    <property type="match status" value="1"/>
</dbReference>
<dbReference type="RefSeq" id="WP_230097403.1">
    <property type="nucleotide sequence ID" value="NZ_CAKKNS010000008.1"/>
</dbReference>